<keyword evidence="1" id="KW-0472">Membrane</keyword>
<evidence type="ECO:0000313" key="3">
    <source>
        <dbReference type="RefSeq" id="XP_027198238.1"/>
    </source>
</evidence>
<dbReference type="RefSeq" id="XP_027198238.1">
    <property type="nucleotide sequence ID" value="XM_027342437.1"/>
</dbReference>
<accession>A0A6P6XYH8</accession>
<organism evidence="2 3">
    <name type="scientific">Dermatophagoides pteronyssinus</name>
    <name type="common">European house dust mite</name>
    <dbReference type="NCBI Taxonomy" id="6956"/>
    <lineage>
        <taxon>Eukaryota</taxon>
        <taxon>Metazoa</taxon>
        <taxon>Ecdysozoa</taxon>
        <taxon>Arthropoda</taxon>
        <taxon>Chelicerata</taxon>
        <taxon>Arachnida</taxon>
        <taxon>Acari</taxon>
        <taxon>Acariformes</taxon>
        <taxon>Sarcoptiformes</taxon>
        <taxon>Astigmata</taxon>
        <taxon>Psoroptidia</taxon>
        <taxon>Analgoidea</taxon>
        <taxon>Pyroglyphidae</taxon>
        <taxon>Dermatophagoidinae</taxon>
        <taxon>Dermatophagoides</taxon>
    </lineage>
</organism>
<sequence>MKLFGKKNTTTTNKKDDNQIDIMEMIVIFRTEQTKNYDADIDDDIDQQPMLEQRIRRLTRRCRNRSDSNIVKNKNTDQKKDPWWMICLRIFTLLWLILYMIFVCYFISFLKEYEFIRTSKRITSIHHLNGTHNSSGV</sequence>
<keyword evidence="1" id="KW-0812">Transmembrane</keyword>
<keyword evidence="2" id="KW-1185">Reference proteome</keyword>
<gene>
    <name evidence="3" type="primary">LOC113792537</name>
</gene>
<keyword evidence="1" id="KW-1133">Transmembrane helix</keyword>
<dbReference type="InParanoid" id="A0A6P6XYH8"/>
<proteinExistence type="predicted"/>
<evidence type="ECO:0000256" key="1">
    <source>
        <dbReference type="SAM" id="Phobius"/>
    </source>
</evidence>
<dbReference type="Proteomes" id="UP000515146">
    <property type="component" value="Unplaced"/>
</dbReference>
<evidence type="ECO:0000313" key="2">
    <source>
        <dbReference type="Proteomes" id="UP000515146"/>
    </source>
</evidence>
<name>A0A6P6XYH8_DERPT</name>
<reference evidence="3" key="1">
    <citation type="submission" date="2025-08" db="UniProtKB">
        <authorList>
            <consortium name="RefSeq"/>
        </authorList>
    </citation>
    <scope>IDENTIFICATION</scope>
    <source>
        <strain evidence="3">Airmid</strain>
    </source>
</reference>
<dbReference type="AlphaFoldDB" id="A0A6P6XYH8"/>
<protein>
    <submittedName>
        <fullName evidence="3">Uncharacterized protein LOC113792537</fullName>
    </submittedName>
</protein>
<dbReference type="KEGG" id="dpte:113792537"/>
<feature type="transmembrane region" description="Helical" evidence="1">
    <location>
        <begin position="83"/>
        <end position="110"/>
    </location>
</feature>